<dbReference type="PANTHER" id="PTHR31723">
    <property type="entry name" value="PATHOGENESIS-RELATED FAMILY PROTEIN"/>
    <property type="match status" value="1"/>
</dbReference>
<keyword evidence="2" id="KW-1185">Reference proteome</keyword>
<reference evidence="1" key="1">
    <citation type="journal article" date="2023" name="Mol. Phylogenet. Evol.">
        <title>Genome-scale phylogeny and comparative genomics of the fungal order Sordariales.</title>
        <authorList>
            <person name="Hensen N."/>
            <person name="Bonometti L."/>
            <person name="Westerberg I."/>
            <person name="Brannstrom I.O."/>
            <person name="Guillou S."/>
            <person name="Cros-Aarteil S."/>
            <person name="Calhoun S."/>
            <person name="Haridas S."/>
            <person name="Kuo A."/>
            <person name="Mondo S."/>
            <person name="Pangilinan J."/>
            <person name="Riley R."/>
            <person name="LaButti K."/>
            <person name="Andreopoulos B."/>
            <person name="Lipzen A."/>
            <person name="Chen C."/>
            <person name="Yan M."/>
            <person name="Daum C."/>
            <person name="Ng V."/>
            <person name="Clum A."/>
            <person name="Steindorff A."/>
            <person name="Ohm R.A."/>
            <person name="Martin F."/>
            <person name="Silar P."/>
            <person name="Natvig D.O."/>
            <person name="Lalanne C."/>
            <person name="Gautier V."/>
            <person name="Ament-Velasquez S.L."/>
            <person name="Kruys A."/>
            <person name="Hutchinson M.I."/>
            <person name="Powell A.J."/>
            <person name="Barry K."/>
            <person name="Miller A.N."/>
            <person name="Grigoriev I.V."/>
            <person name="Debuchy R."/>
            <person name="Gladieux P."/>
            <person name="Hiltunen Thoren M."/>
            <person name="Johannesson H."/>
        </authorList>
    </citation>
    <scope>NUCLEOTIDE SEQUENCE</scope>
    <source>
        <strain evidence="1">CBS 123565</strain>
    </source>
</reference>
<sequence>MASEDVQNPPAEAGPALPDYVLDEDAVLKDTDVNWRYGRAPDYSKTRKIWSETKKASHEARSLPDLVEKLVKNWEIEASYKTKLSDWRTVDPTAYTFSVNGGPAMTGEHMLKVGTYNALIEPNEFYCPMRSNFDASHKTFKRMMPSFAWEVLEVYSGPPKVAFKWRHWGTMKEDYVGTNPEGEKVTIKAHGGVIDIEGIVVTQVNDKLQIESIEVFFDPLGMFRQMAPDGKTGVAKEKVAV</sequence>
<dbReference type="Gene3D" id="3.10.450.50">
    <property type="match status" value="1"/>
</dbReference>
<dbReference type="InterPro" id="IPR032710">
    <property type="entry name" value="NTF2-like_dom_sf"/>
</dbReference>
<gene>
    <name evidence="1" type="ORF">BT67DRAFT_377978</name>
</gene>
<evidence type="ECO:0000313" key="1">
    <source>
        <dbReference type="EMBL" id="KAK4135537.1"/>
    </source>
</evidence>
<dbReference type="PANTHER" id="PTHR31723:SF10">
    <property type="entry name" value="PATHOGEN-RELATED PROTEIN"/>
    <property type="match status" value="1"/>
</dbReference>
<protein>
    <recommendedName>
        <fullName evidence="3">Pathogen-related protein</fullName>
    </recommendedName>
</protein>
<evidence type="ECO:0000313" key="2">
    <source>
        <dbReference type="Proteomes" id="UP001304895"/>
    </source>
</evidence>
<organism evidence="1 2">
    <name type="scientific">Trichocladium antarcticum</name>
    <dbReference type="NCBI Taxonomy" id="1450529"/>
    <lineage>
        <taxon>Eukaryota</taxon>
        <taxon>Fungi</taxon>
        <taxon>Dikarya</taxon>
        <taxon>Ascomycota</taxon>
        <taxon>Pezizomycotina</taxon>
        <taxon>Sordariomycetes</taxon>
        <taxon>Sordariomycetidae</taxon>
        <taxon>Sordariales</taxon>
        <taxon>Chaetomiaceae</taxon>
        <taxon>Trichocladium</taxon>
    </lineage>
</organism>
<dbReference type="AlphaFoldDB" id="A0AAN6UM14"/>
<comment type="caution">
    <text evidence="1">The sequence shown here is derived from an EMBL/GenBank/DDBJ whole genome shotgun (WGS) entry which is preliminary data.</text>
</comment>
<dbReference type="InterPro" id="IPR053218">
    <property type="entry name" value="Pathogen-related_defense"/>
</dbReference>
<accession>A0AAN6UM14</accession>
<dbReference type="Proteomes" id="UP001304895">
    <property type="component" value="Unassembled WGS sequence"/>
</dbReference>
<dbReference type="SUPFAM" id="SSF54427">
    <property type="entry name" value="NTF2-like"/>
    <property type="match status" value="1"/>
</dbReference>
<dbReference type="EMBL" id="MU853406">
    <property type="protein sequence ID" value="KAK4135537.1"/>
    <property type="molecule type" value="Genomic_DNA"/>
</dbReference>
<evidence type="ECO:0008006" key="3">
    <source>
        <dbReference type="Google" id="ProtNLM"/>
    </source>
</evidence>
<proteinExistence type="predicted"/>
<name>A0AAN6UM14_9PEZI</name>
<reference evidence="1" key="2">
    <citation type="submission" date="2023-05" db="EMBL/GenBank/DDBJ databases">
        <authorList>
            <consortium name="Lawrence Berkeley National Laboratory"/>
            <person name="Steindorff A."/>
            <person name="Hensen N."/>
            <person name="Bonometti L."/>
            <person name="Westerberg I."/>
            <person name="Brannstrom I.O."/>
            <person name="Guillou S."/>
            <person name="Cros-Aarteil S."/>
            <person name="Calhoun S."/>
            <person name="Haridas S."/>
            <person name="Kuo A."/>
            <person name="Mondo S."/>
            <person name="Pangilinan J."/>
            <person name="Riley R."/>
            <person name="Labutti K."/>
            <person name="Andreopoulos B."/>
            <person name="Lipzen A."/>
            <person name="Chen C."/>
            <person name="Yanf M."/>
            <person name="Daum C."/>
            <person name="Ng V."/>
            <person name="Clum A."/>
            <person name="Ohm R."/>
            <person name="Martin F."/>
            <person name="Silar P."/>
            <person name="Natvig D."/>
            <person name="Lalanne C."/>
            <person name="Gautier V."/>
            <person name="Ament-Velasquez S.L."/>
            <person name="Kruys A."/>
            <person name="Hutchinson M.I."/>
            <person name="Powell A.J."/>
            <person name="Barry K."/>
            <person name="Miller A.N."/>
            <person name="Grigoriev I.V."/>
            <person name="Debuchy R."/>
            <person name="Gladieux P."/>
            <person name="Thoren M.H."/>
            <person name="Johannesson H."/>
        </authorList>
    </citation>
    <scope>NUCLEOTIDE SEQUENCE</scope>
    <source>
        <strain evidence="1">CBS 123565</strain>
    </source>
</reference>